<dbReference type="Gene3D" id="3.40.50.880">
    <property type="match status" value="1"/>
</dbReference>
<dbReference type="RefSeq" id="WP_093345308.1">
    <property type="nucleotide sequence ID" value="NZ_FNVB01000004.1"/>
</dbReference>
<proteinExistence type="predicted"/>
<dbReference type="InterPro" id="IPR002818">
    <property type="entry name" value="DJ-1/PfpI"/>
</dbReference>
<dbReference type="InterPro" id="IPR052158">
    <property type="entry name" value="INH-QAR"/>
</dbReference>
<dbReference type="EMBL" id="FOME01000001">
    <property type="protein sequence ID" value="SFC29724.1"/>
    <property type="molecule type" value="Genomic_DNA"/>
</dbReference>
<dbReference type="AlphaFoldDB" id="A0A1H6C701"/>
<name>A0A1H6C701_9PSEU</name>
<evidence type="ECO:0000259" key="2">
    <source>
        <dbReference type="Pfam" id="PF01965"/>
    </source>
</evidence>
<protein>
    <submittedName>
        <fullName evidence="3">DJ-1/PfpI family protein</fullName>
    </submittedName>
</protein>
<dbReference type="InterPro" id="IPR029062">
    <property type="entry name" value="Class_I_gatase-like"/>
</dbReference>
<dbReference type="Proteomes" id="UP000236729">
    <property type="component" value="Unassembled WGS sequence"/>
</dbReference>
<dbReference type="PANTHER" id="PTHR43130">
    <property type="entry name" value="ARAC-FAMILY TRANSCRIPTIONAL REGULATOR"/>
    <property type="match status" value="1"/>
</dbReference>
<evidence type="ECO:0000313" key="6">
    <source>
        <dbReference type="Proteomes" id="UP000236729"/>
    </source>
</evidence>
<dbReference type="SMR" id="A0A1H6C701"/>
<evidence type="ECO:0000256" key="1">
    <source>
        <dbReference type="SAM" id="SignalP"/>
    </source>
</evidence>
<dbReference type="PANTHER" id="PTHR43130:SF2">
    <property type="entry name" value="DJ-1_PFPI DOMAIN-CONTAINING PROTEIN"/>
    <property type="match status" value="1"/>
</dbReference>
<evidence type="ECO:0000313" key="3">
    <source>
        <dbReference type="EMBL" id="SEG68405.1"/>
    </source>
</evidence>
<keyword evidence="1" id="KW-0732">Signal</keyword>
<keyword evidence="5" id="KW-1185">Reference proteome</keyword>
<dbReference type="InterPro" id="IPR006311">
    <property type="entry name" value="TAT_signal"/>
</dbReference>
<feature type="chain" id="PRO_5030028501" evidence="1">
    <location>
        <begin position="26"/>
        <end position="231"/>
    </location>
</feature>
<reference evidence="3" key="1">
    <citation type="submission" date="2016-10" db="EMBL/GenBank/DDBJ databases">
        <authorList>
            <person name="de Groot N.N."/>
        </authorList>
    </citation>
    <scope>NUCLEOTIDE SEQUENCE [LARGE SCALE GENOMIC DNA]</scope>
    <source>
        <strain evidence="3">ATCC 20501</strain>
    </source>
</reference>
<dbReference type="Proteomes" id="UP000199690">
    <property type="component" value="Unassembled WGS sequence"/>
</dbReference>
<feature type="signal peptide" evidence="1">
    <location>
        <begin position="1"/>
        <end position="25"/>
    </location>
</feature>
<dbReference type="GO" id="GO:0006355">
    <property type="term" value="P:regulation of DNA-templated transcription"/>
    <property type="evidence" value="ECO:0007669"/>
    <property type="project" value="TreeGrafter"/>
</dbReference>
<organism evidence="3 6">
    <name type="scientific">Saccharopolyspora kobensis</name>
    <dbReference type="NCBI Taxonomy" id="146035"/>
    <lineage>
        <taxon>Bacteria</taxon>
        <taxon>Bacillati</taxon>
        <taxon>Actinomycetota</taxon>
        <taxon>Actinomycetes</taxon>
        <taxon>Pseudonocardiales</taxon>
        <taxon>Pseudonocardiaceae</taxon>
        <taxon>Saccharopolyspora</taxon>
    </lineage>
</organism>
<dbReference type="EMBL" id="FNVB01000004">
    <property type="protein sequence ID" value="SEG68405.1"/>
    <property type="molecule type" value="Genomic_DNA"/>
</dbReference>
<feature type="domain" description="DJ-1/PfpI" evidence="2">
    <location>
        <begin position="34"/>
        <end position="205"/>
    </location>
</feature>
<accession>A0A1H6C701</accession>
<evidence type="ECO:0000313" key="5">
    <source>
        <dbReference type="Proteomes" id="UP000199690"/>
    </source>
</evidence>
<evidence type="ECO:0000313" key="4">
    <source>
        <dbReference type="EMBL" id="SFC29724.1"/>
    </source>
</evidence>
<accession>A0A1I1I0K2</accession>
<sequence length="231" mass="24201">MDRRSLLAAGAAVTAAAAVPAAAQAEPLRRNPFRVHLLVFDGADDLDFIAPNEVFQHAAHTGARIETRLVTGAGPGTITSAFGTRIAADGWAPEEADLVVVAGGGYGMPDGTPGVPREIERGHLPAALRGARRPGLVFASVCTGAMLLSAAGITRGRPCTTHHLVQEELARQGGRIMPGRVVDDGDLVTSGGITSGLDLALWLLERNFGAQVALSVEAVVEYERRGTVWRR</sequence>
<dbReference type="SUPFAM" id="SSF52317">
    <property type="entry name" value="Class I glutamine amidotransferase-like"/>
    <property type="match status" value="1"/>
</dbReference>
<dbReference type="PROSITE" id="PS51318">
    <property type="entry name" value="TAT"/>
    <property type="match status" value="1"/>
</dbReference>
<reference evidence="5 6" key="2">
    <citation type="submission" date="2016-10" db="EMBL/GenBank/DDBJ databases">
        <authorList>
            <person name="Varghese N."/>
            <person name="Submissions S."/>
        </authorList>
    </citation>
    <scope>NUCLEOTIDE SEQUENCE [LARGE SCALE GENOMIC DNA]</scope>
    <source>
        <strain evidence="6">ATCC 20501</strain>
        <strain evidence="4 5">CGMCC 4.3529</strain>
    </source>
</reference>
<gene>
    <name evidence="3" type="ORF">SAMN02982929_03158</name>
    <name evidence="4" type="ORF">SAMN05216506_101398</name>
</gene>
<dbReference type="Pfam" id="PF01965">
    <property type="entry name" value="DJ-1_PfpI"/>
    <property type="match status" value="1"/>
</dbReference>